<evidence type="ECO:0000313" key="2">
    <source>
        <dbReference type="Proteomes" id="UP000288388"/>
    </source>
</evidence>
<protein>
    <submittedName>
        <fullName evidence="1">Uncharacterized protein</fullName>
    </submittedName>
</protein>
<comment type="caution">
    <text evidence="1">The sequence shown here is derived from an EMBL/GenBank/DDBJ whole genome shotgun (WGS) entry which is preliminary data.</text>
</comment>
<dbReference type="RefSeq" id="WP_127979521.1">
    <property type="nucleotide sequence ID" value="NZ_JAQLBW010000002.1"/>
</dbReference>
<evidence type="ECO:0000313" key="1">
    <source>
        <dbReference type="EMBL" id="RVU96130.1"/>
    </source>
</evidence>
<name>A0A437URJ2_ENTAV</name>
<dbReference type="EMBL" id="RYZS01000001">
    <property type="protein sequence ID" value="RVU96130.1"/>
    <property type="molecule type" value="Genomic_DNA"/>
</dbReference>
<reference evidence="1 2" key="1">
    <citation type="submission" date="2018-12" db="EMBL/GenBank/DDBJ databases">
        <title>A novel vanA-carrying plasmid in a clinical isolate of Enterococcus avium.</title>
        <authorList>
            <person name="Bernasconi O.J."/>
            <person name="Luzzaro F."/>
            <person name="Endimiani A."/>
        </authorList>
    </citation>
    <scope>NUCLEOTIDE SEQUENCE [LARGE SCALE GENOMIC DNA]</scope>
    <source>
        <strain evidence="1 2">LC0559/18</strain>
    </source>
</reference>
<accession>A0A437URJ2</accession>
<sequence length="128" mass="15574">MNEQLLSHQQIFSLKPQTLEKRIMDYYQETQNSSLTIKYILALRVRCQLGAQEFAHILQELVRYLFMNTKATRTMKRFFYYFQDYFMDSEWKRLRLKVFPLRNFGEKVQSIVRSLISTVRPEETTESR</sequence>
<dbReference type="Proteomes" id="UP000288388">
    <property type="component" value="Unassembled WGS sequence"/>
</dbReference>
<dbReference type="AlphaFoldDB" id="A0A437URJ2"/>
<gene>
    <name evidence="1" type="ORF">EK398_15465</name>
</gene>
<organism evidence="1 2">
    <name type="scientific">Enterococcus avium</name>
    <name type="common">Streptococcus avium</name>
    <dbReference type="NCBI Taxonomy" id="33945"/>
    <lineage>
        <taxon>Bacteria</taxon>
        <taxon>Bacillati</taxon>
        <taxon>Bacillota</taxon>
        <taxon>Bacilli</taxon>
        <taxon>Lactobacillales</taxon>
        <taxon>Enterococcaceae</taxon>
        <taxon>Enterococcus</taxon>
    </lineage>
</organism>
<proteinExistence type="predicted"/>